<evidence type="ECO:0000259" key="2">
    <source>
        <dbReference type="PROSITE" id="PS50987"/>
    </source>
</evidence>
<comment type="caution">
    <text evidence="3">The sequence shown here is derived from an EMBL/GenBank/DDBJ whole genome shotgun (WGS) entry which is preliminary data.</text>
</comment>
<dbReference type="InterPro" id="IPR011991">
    <property type="entry name" value="ArsR-like_HTH"/>
</dbReference>
<dbReference type="OrthoDB" id="9793058at2"/>
<dbReference type="NCBIfam" id="NF033788">
    <property type="entry name" value="HTH_metalloreg"/>
    <property type="match status" value="1"/>
</dbReference>
<dbReference type="EMBL" id="AAOH01000003">
    <property type="protein sequence ID" value="EAR28759.1"/>
    <property type="molecule type" value="Genomic_DNA"/>
</dbReference>
<dbReference type="InterPro" id="IPR036388">
    <property type="entry name" value="WH-like_DNA-bd_sf"/>
</dbReference>
<evidence type="ECO:0000313" key="3">
    <source>
        <dbReference type="EMBL" id="EAR28759.1"/>
    </source>
</evidence>
<dbReference type="PANTHER" id="PTHR43428:SF1">
    <property type="entry name" value="ARSENATE REDUCTASE"/>
    <property type="match status" value="1"/>
</dbReference>
<dbReference type="InterPro" id="IPR001845">
    <property type="entry name" value="HTH_ArsR_DNA-bd_dom"/>
</dbReference>
<dbReference type="Proteomes" id="UP000006201">
    <property type="component" value="Unassembled WGS sequence"/>
</dbReference>
<dbReference type="PROSITE" id="PS50987">
    <property type="entry name" value="HTH_ARSR_2"/>
    <property type="match status" value="1"/>
</dbReference>
<dbReference type="NCBIfam" id="NF007528">
    <property type="entry name" value="PRK10141.1"/>
    <property type="match status" value="1"/>
</dbReference>
<dbReference type="HOGENOM" id="CLU_1097818_0_0_6"/>
<name>A4C844_9GAMM</name>
<dbReference type="CDD" id="cd16345">
    <property type="entry name" value="LMWP_ArsC"/>
    <property type="match status" value="1"/>
</dbReference>
<dbReference type="GO" id="GO:0003700">
    <property type="term" value="F:DNA-binding transcription factor activity"/>
    <property type="evidence" value="ECO:0007669"/>
    <property type="project" value="InterPro"/>
</dbReference>
<dbReference type="SMART" id="SM00226">
    <property type="entry name" value="LMWPc"/>
    <property type="match status" value="1"/>
</dbReference>
<evidence type="ECO:0000313" key="4">
    <source>
        <dbReference type="Proteomes" id="UP000006201"/>
    </source>
</evidence>
<dbReference type="InterPro" id="IPR023485">
    <property type="entry name" value="Ptyr_pPase"/>
</dbReference>
<evidence type="ECO:0000256" key="1">
    <source>
        <dbReference type="ARBA" id="ARBA00022849"/>
    </source>
</evidence>
<sequence>MNAKKTVLFLCTENSARSQIAEALLRTRAGDLFDVFSAGTHPTEVDSRTLDALTQFGIKNTHLLAAKNVQQFSNKKFDYVITLCNLASAECNHFQGADHQLAWDCTDPKTRIDLQPFYTTLLEINNRIAMFLHGEGYLPKTNPTTCSAPASIAVDPLQFYKALSDEIRLKTLMLTHYHGELCVCELMIALGQDCQPKVSRNLAILKKAHIISDRKQGQWVFYRIHPNLPLWAKAVLAETTQHNINQLLPDLTRLSQMANRPDKQNLCNV</sequence>
<dbReference type="AlphaFoldDB" id="A4C844"/>
<dbReference type="InterPro" id="IPR036390">
    <property type="entry name" value="WH_DNA-bd_sf"/>
</dbReference>
<keyword evidence="1" id="KW-0059">Arsenical resistance</keyword>
<dbReference type="Gene3D" id="3.40.50.2300">
    <property type="match status" value="1"/>
</dbReference>
<dbReference type="eggNOG" id="COG0394">
    <property type="taxonomic scope" value="Bacteria"/>
</dbReference>
<accession>A4C844</accession>
<dbReference type="Gene3D" id="1.10.10.10">
    <property type="entry name" value="Winged helix-like DNA-binding domain superfamily/Winged helix DNA-binding domain"/>
    <property type="match status" value="1"/>
</dbReference>
<dbReference type="PANTHER" id="PTHR43428">
    <property type="entry name" value="ARSENATE REDUCTASE"/>
    <property type="match status" value="1"/>
</dbReference>
<proteinExistence type="predicted"/>
<dbReference type="Pfam" id="PF01451">
    <property type="entry name" value="LMWPc"/>
    <property type="match status" value="1"/>
</dbReference>
<dbReference type="CDD" id="cd00090">
    <property type="entry name" value="HTH_ARSR"/>
    <property type="match status" value="1"/>
</dbReference>
<reference evidence="3 4" key="1">
    <citation type="submission" date="2006-02" db="EMBL/GenBank/DDBJ databases">
        <authorList>
            <person name="Moran M.A."/>
            <person name="Kjelleberg S."/>
            <person name="Egan S."/>
            <person name="Saunders N."/>
            <person name="Thomas T."/>
            <person name="Ferriera S."/>
            <person name="Johnson J."/>
            <person name="Kravitz S."/>
            <person name="Halpern A."/>
            <person name="Remington K."/>
            <person name="Beeson K."/>
            <person name="Tran B."/>
            <person name="Rogers Y.-H."/>
            <person name="Friedman R."/>
            <person name="Venter J.C."/>
        </authorList>
    </citation>
    <scope>NUCLEOTIDE SEQUENCE [LARGE SCALE GENOMIC DNA]</scope>
    <source>
        <strain evidence="3 4">D2</strain>
    </source>
</reference>
<dbReference type="SUPFAM" id="SSF46785">
    <property type="entry name" value="Winged helix' DNA-binding domain"/>
    <property type="match status" value="1"/>
</dbReference>
<feature type="domain" description="HTH arsR-type" evidence="2">
    <location>
        <begin position="148"/>
        <end position="247"/>
    </location>
</feature>
<dbReference type="SMART" id="SM00418">
    <property type="entry name" value="HTH_ARSR"/>
    <property type="match status" value="1"/>
</dbReference>
<dbReference type="STRING" id="87626.PTD2_06944"/>
<organism evidence="3 4">
    <name type="scientific">Pseudoalteromonas tunicata D2</name>
    <dbReference type="NCBI Taxonomy" id="87626"/>
    <lineage>
        <taxon>Bacteria</taxon>
        <taxon>Pseudomonadati</taxon>
        <taxon>Pseudomonadota</taxon>
        <taxon>Gammaproteobacteria</taxon>
        <taxon>Alteromonadales</taxon>
        <taxon>Pseudoalteromonadaceae</taxon>
        <taxon>Pseudoalteromonas</taxon>
    </lineage>
</organism>
<dbReference type="eggNOG" id="COG0640">
    <property type="taxonomic scope" value="Bacteria"/>
</dbReference>
<dbReference type="SUPFAM" id="SSF52788">
    <property type="entry name" value="Phosphotyrosine protein phosphatases I"/>
    <property type="match status" value="1"/>
</dbReference>
<dbReference type="GO" id="GO:0046685">
    <property type="term" value="P:response to arsenic-containing substance"/>
    <property type="evidence" value="ECO:0007669"/>
    <property type="project" value="UniProtKB-KW"/>
</dbReference>
<dbReference type="PRINTS" id="PR00778">
    <property type="entry name" value="HTHARSR"/>
</dbReference>
<dbReference type="RefSeq" id="WP_009838021.1">
    <property type="nucleotide sequence ID" value="NZ_AAOH01000003.1"/>
</dbReference>
<gene>
    <name evidence="3" type="ORF">PTD2_06944</name>
</gene>
<keyword evidence="4" id="KW-1185">Reference proteome</keyword>
<protein>
    <submittedName>
        <fullName evidence="3">Transcriptional regulator, ArsR family protein</fullName>
    </submittedName>
</protein>
<dbReference type="InterPro" id="IPR036196">
    <property type="entry name" value="Ptyr_pPase_sf"/>
</dbReference>